<dbReference type="SMART" id="SM00387">
    <property type="entry name" value="HATPase_c"/>
    <property type="match status" value="1"/>
</dbReference>
<protein>
    <recommendedName>
        <fullName evidence="3">DNA topoisomerase (ATP-hydrolyzing)</fullName>
        <ecNumber evidence="3">5.6.2.2</ecNumber>
    </recommendedName>
</protein>
<dbReference type="FunFam" id="3.40.50.670:FF:000003">
    <property type="entry name" value="DNA topoisomerase 4 subunit B"/>
    <property type="match status" value="1"/>
</dbReference>
<dbReference type="Gene3D" id="3.30.565.10">
    <property type="entry name" value="Histidine kinase-like ATPase, C-terminal domain"/>
    <property type="match status" value="1"/>
</dbReference>
<dbReference type="InterPro" id="IPR014721">
    <property type="entry name" value="Ribsml_uS5_D2-typ_fold_subgr"/>
</dbReference>
<dbReference type="Gene3D" id="3.40.50.670">
    <property type="match status" value="1"/>
</dbReference>
<evidence type="ECO:0000256" key="5">
    <source>
        <dbReference type="ARBA" id="ARBA00022741"/>
    </source>
</evidence>
<evidence type="ECO:0000256" key="8">
    <source>
        <dbReference type="ARBA" id="ARBA00023029"/>
    </source>
</evidence>
<dbReference type="PANTHER" id="PTHR45866:SF4">
    <property type="entry name" value="DNA TOPOISOMERASE 4 SUBUNIT B"/>
    <property type="match status" value="1"/>
</dbReference>
<dbReference type="Pfam" id="PF00986">
    <property type="entry name" value="DNA_gyraseB_C"/>
    <property type="match status" value="1"/>
</dbReference>
<dbReference type="InterPro" id="IPR005737">
    <property type="entry name" value="TopoIV_B_Gneg"/>
</dbReference>
<evidence type="ECO:0000259" key="11">
    <source>
        <dbReference type="PROSITE" id="PS50880"/>
    </source>
</evidence>
<accession>A0A1H2DPR0</accession>
<proteinExistence type="inferred from homology"/>
<dbReference type="HAMAP" id="MF_00938">
    <property type="entry name" value="ParE_type1"/>
    <property type="match status" value="1"/>
</dbReference>
<dbReference type="CDD" id="cd16928">
    <property type="entry name" value="HATPase_GyrB-like"/>
    <property type="match status" value="1"/>
</dbReference>
<dbReference type="GO" id="GO:0003918">
    <property type="term" value="F:DNA topoisomerase type II (double strand cut, ATP-hydrolyzing) activity"/>
    <property type="evidence" value="ECO:0007669"/>
    <property type="project" value="UniProtKB-EC"/>
</dbReference>
<dbReference type="Pfam" id="PF00204">
    <property type="entry name" value="DNA_gyraseB"/>
    <property type="match status" value="1"/>
</dbReference>
<dbReference type="InterPro" id="IPR002288">
    <property type="entry name" value="DNA_gyrase_B_C"/>
</dbReference>
<evidence type="ECO:0000256" key="7">
    <source>
        <dbReference type="ARBA" id="ARBA00022842"/>
    </source>
</evidence>
<comment type="catalytic activity">
    <reaction evidence="1">
        <text>ATP-dependent breakage, passage and rejoining of double-stranded DNA.</text>
        <dbReference type="EC" id="5.6.2.2"/>
    </reaction>
</comment>
<keyword evidence="8" id="KW-0799">Topoisomerase</keyword>
<dbReference type="GO" id="GO:0005524">
    <property type="term" value="F:ATP binding"/>
    <property type="evidence" value="ECO:0007669"/>
    <property type="project" value="UniProtKB-KW"/>
</dbReference>
<reference evidence="13" key="1">
    <citation type="submission" date="2016-10" db="EMBL/GenBank/DDBJ databases">
        <authorList>
            <person name="Varghese N."/>
            <person name="Submissions S."/>
        </authorList>
    </citation>
    <scope>NUCLEOTIDE SEQUENCE [LARGE SCALE GENOMIC DNA]</scope>
    <source>
        <strain evidence="13">DSM 3384</strain>
    </source>
</reference>
<dbReference type="SUPFAM" id="SSF54211">
    <property type="entry name" value="Ribosomal protein S5 domain 2-like"/>
    <property type="match status" value="1"/>
</dbReference>
<dbReference type="GO" id="GO:0005694">
    <property type="term" value="C:chromosome"/>
    <property type="evidence" value="ECO:0007669"/>
    <property type="project" value="InterPro"/>
</dbReference>
<dbReference type="PANTHER" id="PTHR45866">
    <property type="entry name" value="DNA GYRASE/TOPOISOMERASE SUBUNIT B"/>
    <property type="match status" value="1"/>
</dbReference>
<dbReference type="SMART" id="SM00433">
    <property type="entry name" value="TOP2c"/>
    <property type="match status" value="1"/>
</dbReference>
<name>A0A1H2DPR0_9BACT</name>
<evidence type="ECO:0000256" key="1">
    <source>
        <dbReference type="ARBA" id="ARBA00000185"/>
    </source>
</evidence>
<dbReference type="GO" id="GO:0003677">
    <property type="term" value="F:DNA binding"/>
    <property type="evidence" value="ECO:0007669"/>
    <property type="project" value="UniProtKB-KW"/>
</dbReference>
<dbReference type="CDD" id="cd00822">
    <property type="entry name" value="TopoII_Trans_DNA_gyrase"/>
    <property type="match status" value="1"/>
</dbReference>
<evidence type="ECO:0000256" key="6">
    <source>
        <dbReference type="ARBA" id="ARBA00022840"/>
    </source>
</evidence>
<dbReference type="FunFam" id="3.30.565.10:FF:000002">
    <property type="entry name" value="DNA gyrase subunit B"/>
    <property type="match status" value="1"/>
</dbReference>
<keyword evidence="7" id="KW-0460">Magnesium</keyword>
<evidence type="ECO:0000256" key="3">
    <source>
        <dbReference type="ARBA" id="ARBA00012895"/>
    </source>
</evidence>
<dbReference type="RefSeq" id="WP_092229868.1">
    <property type="nucleotide sequence ID" value="NZ_FNLL01000001.1"/>
</dbReference>
<sequence>MKLFELNTENKKNAAAYTAESIEVLKGLDPVKRRPGMYTDTSSPDHLAFEVIDNGVDEAIAGYANRIDVVLKTDQSIIVSDNGRGMPVDIHPEEKISGVELIMSKLHAGAKFSNKDYSYSGGLHGVGVSVVNALSKSLTIHIKRDGKEYCIGFKNGFKTEELTIVKEINKKESGTSLQFYPDMSYFDIPLFSKTALKTALKSKAILCKGLVTSFYDETSGEKKTWKYDHGIDDYLSENLKEKKCIFSSPFSGDIKGDDLQLIWAVNWTMDTGPNPEESYVNLIPTRLGGTHVNGFRSGLLESVKEFCKFQNLLPKGLYLAPEDIWNKIGYILSVKLSDAQFSGQTKERLSSRHCANLVNIQVRDAFSLWLNQNIEQGEKLANFAIENAKNRIKKANKITKKRSSNGTTLPAKLSDCSSVDQERRELFFVEGDSAGGSAKQARDRRFQAIMPLRGKILNTWDMESSAIVESMEIRNISQVLGVIPGSDDISKLRYNKICILADADSDGLHIATLVCALFLKHFPKVVSQGHVYIAMPPLYRIDVGKEVFYALDDSEKNNIIKRIDRRKKHGKINIQRFKGLGEMNPAQLKETTISPDSRRLVRLSVNGSCEESLKEVYEVMDMLLGKKRAKDRKTWIETNGNIKEIE</sequence>
<dbReference type="GO" id="GO:0046872">
    <property type="term" value="F:metal ion binding"/>
    <property type="evidence" value="ECO:0007669"/>
    <property type="project" value="UniProtKB-KW"/>
</dbReference>
<keyword evidence="13" id="KW-1185">Reference proteome</keyword>
<gene>
    <name evidence="12" type="ORF">SAMN04487931_101377</name>
</gene>
<dbReference type="GO" id="GO:0006265">
    <property type="term" value="P:DNA topological change"/>
    <property type="evidence" value="ECO:0007669"/>
    <property type="project" value="InterPro"/>
</dbReference>
<dbReference type="PROSITE" id="PS50880">
    <property type="entry name" value="TOPRIM"/>
    <property type="match status" value="1"/>
</dbReference>
<keyword evidence="5" id="KW-0547">Nucleotide-binding</keyword>
<dbReference type="SUPFAM" id="SSF56719">
    <property type="entry name" value="Type II DNA topoisomerase"/>
    <property type="match status" value="1"/>
</dbReference>
<dbReference type="EC" id="5.6.2.2" evidence="3"/>
<dbReference type="InterPro" id="IPR001241">
    <property type="entry name" value="Topo_IIA"/>
</dbReference>
<dbReference type="InterPro" id="IPR036890">
    <property type="entry name" value="HATPase_C_sf"/>
</dbReference>
<evidence type="ECO:0000256" key="10">
    <source>
        <dbReference type="ARBA" id="ARBA00023235"/>
    </source>
</evidence>
<dbReference type="InterPro" id="IPR013759">
    <property type="entry name" value="Topo_IIA_B_C"/>
</dbReference>
<comment type="cofactor">
    <cofactor evidence="2">
        <name>Mg(2+)</name>
        <dbReference type="ChEBI" id="CHEBI:18420"/>
    </cofactor>
</comment>
<evidence type="ECO:0000313" key="13">
    <source>
        <dbReference type="Proteomes" id="UP000199608"/>
    </source>
</evidence>
<evidence type="ECO:0000256" key="4">
    <source>
        <dbReference type="ARBA" id="ARBA00022723"/>
    </source>
</evidence>
<keyword evidence="9" id="KW-0238">DNA-binding</keyword>
<dbReference type="InterPro" id="IPR013760">
    <property type="entry name" value="Topo_IIA-like_dom_sf"/>
</dbReference>
<dbReference type="Gene3D" id="3.30.230.10">
    <property type="match status" value="1"/>
</dbReference>
<organism evidence="12 13">
    <name type="scientific">Desulfobacula phenolica</name>
    <dbReference type="NCBI Taxonomy" id="90732"/>
    <lineage>
        <taxon>Bacteria</taxon>
        <taxon>Pseudomonadati</taxon>
        <taxon>Thermodesulfobacteriota</taxon>
        <taxon>Desulfobacteria</taxon>
        <taxon>Desulfobacterales</taxon>
        <taxon>Desulfobacteraceae</taxon>
        <taxon>Desulfobacula</taxon>
    </lineage>
</organism>
<dbReference type="InterPro" id="IPR003594">
    <property type="entry name" value="HATPase_dom"/>
</dbReference>
<dbReference type="NCBIfam" id="TIGR01055">
    <property type="entry name" value="parE_Gneg"/>
    <property type="match status" value="1"/>
</dbReference>
<evidence type="ECO:0000256" key="2">
    <source>
        <dbReference type="ARBA" id="ARBA00001946"/>
    </source>
</evidence>
<dbReference type="Proteomes" id="UP000199608">
    <property type="component" value="Unassembled WGS sequence"/>
</dbReference>
<dbReference type="InterPro" id="IPR013506">
    <property type="entry name" value="Topo_IIA_bsu_dom2"/>
</dbReference>
<dbReference type="Pfam" id="PF02518">
    <property type="entry name" value="HATPase_c"/>
    <property type="match status" value="1"/>
</dbReference>
<dbReference type="Pfam" id="PF01751">
    <property type="entry name" value="Toprim"/>
    <property type="match status" value="1"/>
</dbReference>
<dbReference type="EMBL" id="FNLL01000001">
    <property type="protein sequence ID" value="SDT84764.1"/>
    <property type="molecule type" value="Genomic_DNA"/>
</dbReference>
<dbReference type="InterPro" id="IPR006171">
    <property type="entry name" value="TOPRIM_dom"/>
</dbReference>
<keyword evidence="4" id="KW-0479">Metal-binding</keyword>
<dbReference type="AlphaFoldDB" id="A0A1H2DPR0"/>
<evidence type="ECO:0000256" key="9">
    <source>
        <dbReference type="ARBA" id="ARBA00023125"/>
    </source>
</evidence>
<dbReference type="PRINTS" id="PR01098">
    <property type="entry name" value="TOPISMRASE4B"/>
</dbReference>
<evidence type="ECO:0000313" key="12">
    <source>
        <dbReference type="EMBL" id="SDT84764.1"/>
    </source>
</evidence>
<keyword evidence="10 12" id="KW-0413">Isomerase</keyword>
<dbReference type="InterPro" id="IPR020568">
    <property type="entry name" value="Ribosomal_Su5_D2-typ_SF"/>
</dbReference>
<dbReference type="PRINTS" id="PR00418">
    <property type="entry name" value="TPI2FAMILY"/>
</dbReference>
<feature type="domain" description="Toprim" evidence="11">
    <location>
        <begin position="424"/>
        <end position="537"/>
    </location>
</feature>
<dbReference type="SUPFAM" id="SSF55874">
    <property type="entry name" value="ATPase domain of HSP90 chaperone/DNA topoisomerase II/histidine kinase"/>
    <property type="match status" value="1"/>
</dbReference>
<keyword evidence="6" id="KW-0067">ATP-binding</keyword>